<keyword evidence="1" id="KW-1133">Transmembrane helix</keyword>
<dbReference type="Proteomes" id="UP000184428">
    <property type="component" value="Unassembled WGS sequence"/>
</dbReference>
<gene>
    <name evidence="3" type="ORF">SAMN05660350_04819</name>
</gene>
<keyword evidence="1" id="KW-0812">Transmembrane</keyword>
<protein>
    <submittedName>
        <fullName evidence="3">TadE-like protein</fullName>
    </submittedName>
</protein>
<accession>A0A1M7V0U5</accession>
<keyword evidence="1" id="KW-0472">Membrane</keyword>
<dbReference type="EMBL" id="FRDM01000061">
    <property type="protein sequence ID" value="SHN88829.1"/>
    <property type="molecule type" value="Genomic_DNA"/>
</dbReference>
<dbReference type="AlphaFoldDB" id="A0A1M7V0U5"/>
<evidence type="ECO:0000256" key="1">
    <source>
        <dbReference type="SAM" id="Phobius"/>
    </source>
</evidence>
<organism evidence="3 4">
    <name type="scientific">Geodermatophilus obscurus</name>
    <dbReference type="NCBI Taxonomy" id="1861"/>
    <lineage>
        <taxon>Bacteria</taxon>
        <taxon>Bacillati</taxon>
        <taxon>Actinomycetota</taxon>
        <taxon>Actinomycetes</taxon>
        <taxon>Geodermatophilales</taxon>
        <taxon>Geodermatophilaceae</taxon>
        <taxon>Geodermatophilus</taxon>
    </lineage>
</organism>
<feature type="domain" description="TadE-like" evidence="2">
    <location>
        <begin position="19"/>
        <end position="61"/>
    </location>
</feature>
<reference evidence="3 4" key="1">
    <citation type="submission" date="2016-12" db="EMBL/GenBank/DDBJ databases">
        <authorList>
            <person name="Song W.-J."/>
            <person name="Kurnit D.M."/>
        </authorList>
    </citation>
    <scope>NUCLEOTIDE SEQUENCE [LARGE SCALE GENOMIC DNA]</scope>
    <source>
        <strain evidence="3 4">DSM 43162</strain>
    </source>
</reference>
<evidence type="ECO:0000259" key="2">
    <source>
        <dbReference type="Pfam" id="PF07811"/>
    </source>
</evidence>
<dbReference type="InterPro" id="IPR012495">
    <property type="entry name" value="TadE-like_dom"/>
</dbReference>
<dbReference type="RefSeq" id="WP_244277462.1">
    <property type="nucleotide sequence ID" value="NZ_FRDM01000061.1"/>
</dbReference>
<evidence type="ECO:0000313" key="4">
    <source>
        <dbReference type="Proteomes" id="UP000184428"/>
    </source>
</evidence>
<sequence>MNRRPLLPWLRARVRGERGSVSLELAVVFPVVLLLIFGTVQAALYFHARNVALAAAEEGLRDARVENGSGSAGVRRAEAFLADAGGSRVLLDSSVTADQGATEATVTVAGTSPSVLPGIGGFVVSQSATGPRERVTTP</sequence>
<evidence type="ECO:0000313" key="3">
    <source>
        <dbReference type="EMBL" id="SHN88829.1"/>
    </source>
</evidence>
<dbReference type="Pfam" id="PF07811">
    <property type="entry name" value="TadE"/>
    <property type="match status" value="1"/>
</dbReference>
<proteinExistence type="predicted"/>
<name>A0A1M7V0U5_9ACTN</name>
<feature type="transmembrane region" description="Helical" evidence="1">
    <location>
        <begin position="21"/>
        <end position="46"/>
    </location>
</feature>